<protein>
    <submittedName>
        <fullName evidence="3">Uncharacterized protein LOC109125137</fullName>
    </submittedName>
</protein>
<reference evidence="3" key="2">
    <citation type="submission" date="2025-08" db="UniProtKB">
        <authorList>
            <consortium name="RefSeq"/>
        </authorList>
    </citation>
    <scope>IDENTIFICATION</scope>
    <source>
        <tissue evidence="3">Leaf</tissue>
    </source>
</reference>
<accession>A0ABM1QGN3</accession>
<reference evidence="2" key="1">
    <citation type="journal article" date="2014" name="Nat. Commun.">
        <title>The emerging biofuel crop Camelina sativa retains a highly undifferentiated hexaploid genome structure.</title>
        <authorList>
            <person name="Kagale S."/>
            <person name="Koh C."/>
            <person name="Nixon J."/>
            <person name="Bollina V."/>
            <person name="Clarke W.E."/>
            <person name="Tuteja R."/>
            <person name="Spillane C."/>
            <person name="Robinson S.J."/>
            <person name="Links M.G."/>
            <person name="Clarke C."/>
            <person name="Higgins E.E."/>
            <person name="Huebert T."/>
            <person name="Sharpe A.G."/>
            <person name="Parkin I.A."/>
        </authorList>
    </citation>
    <scope>NUCLEOTIDE SEQUENCE [LARGE SCALE GENOMIC DNA]</scope>
    <source>
        <strain evidence="2">cv. DH55</strain>
    </source>
</reference>
<dbReference type="Proteomes" id="UP000694864">
    <property type="component" value="Chromosome 9"/>
</dbReference>
<name>A0ABM1QGN3_CAMSA</name>
<keyword evidence="1" id="KW-0472">Membrane</keyword>
<keyword evidence="1" id="KW-0812">Transmembrane</keyword>
<evidence type="ECO:0000313" key="3">
    <source>
        <dbReference type="RefSeq" id="XP_019085921.1"/>
    </source>
</evidence>
<dbReference type="PANTHER" id="PTHR15592">
    <property type="entry name" value="MATRIN 3/NUCLEAR PROTEIN 220-RELATED"/>
    <property type="match status" value="1"/>
</dbReference>
<dbReference type="SUPFAM" id="SSF54928">
    <property type="entry name" value="RNA-binding domain, RBD"/>
    <property type="match status" value="1"/>
</dbReference>
<feature type="transmembrane region" description="Helical" evidence="1">
    <location>
        <begin position="179"/>
        <end position="196"/>
    </location>
</feature>
<gene>
    <name evidence="3" type="primary">LOC109125137</name>
</gene>
<organism evidence="2 3">
    <name type="scientific">Camelina sativa</name>
    <name type="common">False flax</name>
    <name type="synonym">Myagrum sativum</name>
    <dbReference type="NCBI Taxonomy" id="90675"/>
    <lineage>
        <taxon>Eukaryota</taxon>
        <taxon>Viridiplantae</taxon>
        <taxon>Streptophyta</taxon>
        <taxon>Embryophyta</taxon>
        <taxon>Tracheophyta</taxon>
        <taxon>Spermatophyta</taxon>
        <taxon>Magnoliopsida</taxon>
        <taxon>eudicotyledons</taxon>
        <taxon>Gunneridae</taxon>
        <taxon>Pentapetalae</taxon>
        <taxon>rosids</taxon>
        <taxon>malvids</taxon>
        <taxon>Brassicales</taxon>
        <taxon>Brassicaceae</taxon>
        <taxon>Camelineae</taxon>
        <taxon>Camelina</taxon>
    </lineage>
</organism>
<keyword evidence="1" id="KW-1133">Transmembrane helix</keyword>
<keyword evidence="2" id="KW-1185">Reference proteome</keyword>
<feature type="transmembrane region" description="Helical" evidence="1">
    <location>
        <begin position="56"/>
        <end position="76"/>
    </location>
</feature>
<sequence>MSDLNRPPILIPFYHLKRFQSSSFFLYSLILQTLSLSTSNHLLLKRSFEKWLNLPMSFMFAMLVMRFLKMICISFFNHLGLITKLVMLRAKNQTLLQMQDVPSAASALQFFTNVEPTIRGRNVYVQFSSHQELTTIEQNIHRREDEVCKCYPIQLASLILHDKACCFIFMSNEELTSPLWFLTVTSSFLSIFFPAIV</sequence>
<feature type="transmembrane region" description="Helical" evidence="1">
    <location>
        <begin position="24"/>
        <end position="44"/>
    </location>
</feature>
<evidence type="ECO:0000256" key="1">
    <source>
        <dbReference type="SAM" id="Phobius"/>
    </source>
</evidence>
<dbReference type="GeneID" id="109125137"/>
<dbReference type="RefSeq" id="XP_019085921.1">
    <property type="nucleotide sequence ID" value="XM_019230376.1"/>
</dbReference>
<proteinExistence type="predicted"/>
<dbReference type="InterPro" id="IPR012677">
    <property type="entry name" value="Nucleotide-bd_a/b_plait_sf"/>
</dbReference>
<dbReference type="InterPro" id="IPR035979">
    <property type="entry name" value="RBD_domain_sf"/>
</dbReference>
<evidence type="ECO:0000313" key="2">
    <source>
        <dbReference type="Proteomes" id="UP000694864"/>
    </source>
</evidence>
<dbReference type="Gene3D" id="3.30.70.330">
    <property type="match status" value="1"/>
</dbReference>